<accession>K9WKF5</accession>
<dbReference type="PATRIC" id="fig|1173027.3.peg.5059"/>
<sequence>MVRIVVLLALAINAGCSSLPVTQTKDLQISPMKETTMSYTTNISIKNITLQAREEKTPPDGVPNKQNRDIGFASVFLRLENAKEEDVSLTVQRVEIRNTVDGNVQLSDSSPQQIRLRPLENSEVVFHLTNKTGYSKHNQVKAVITYTIGDHLQVIESTPVEVERS</sequence>
<dbReference type="EMBL" id="CP003630">
    <property type="protein sequence ID" value="AFZ20254.1"/>
    <property type="molecule type" value="Genomic_DNA"/>
</dbReference>
<keyword evidence="2" id="KW-1185">Reference proteome</keyword>
<evidence type="ECO:0000313" key="1">
    <source>
        <dbReference type="EMBL" id="AFZ20254.1"/>
    </source>
</evidence>
<dbReference type="Proteomes" id="UP000010471">
    <property type="component" value="Chromosome"/>
</dbReference>
<dbReference type="eggNOG" id="ENOG5031SDU">
    <property type="taxonomic scope" value="Bacteria"/>
</dbReference>
<dbReference type="AlphaFoldDB" id="K9WKF5"/>
<reference evidence="1 2" key="1">
    <citation type="submission" date="2012-06" db="EMBL/GenBank/DDBJ databases">
        <title>Finished chromosome of genome of Microcoleus sp. PCC 7113.</title>
        <authorList>
            <consortium name="US DOE Joint Genome Institute"/>
            <person name="Gugger M."/>
            <person name="Coursin T."/>
            <person name="Rippka R."/>
            <person name="Tandeau De Marsac N."/>
            <person name="Huntemann M."/>
            <person name="Wei C.-L."/>
            <person name="Han J."/>
            <person name="Detter J.C."/>
            <person name="Han C."/>
            <person name="Tapia R."/>
            <person name="Chen A."/>
            <person name="Kyrpides N."/>
            <person name="Mavromatis K."/>
            <person name="Markowitz V."/>
            <person name="Szeto E."/>
            <person name="Ivanova N."/>
            <person name="Pagani I."/>
            <person name="Pati A."/>
            <person name="Goodwin L."/>
            <person name="Nordberg H.P."/>
            <person name="Cantor M.N."/>
            <person name="Hua S.X."/>
            <person name="Woyke T."/>
            <person name="Kerfeld C.A."/>
        </authorList>
    </citation>
    <scope>NUCLEOTIDE SEQUENCE [LARGE SCALE GENOMIC DNA]</scope>
    <source>
        <strain evidence="1 2">PCC 7113</strain>
    </source>
</reference>
<dbReference type="HOGENOM" id="CLU_136749_0_0_3"/>
<organism evidence="1 2">
    <name type="scientific">Allocoleopsis franciscana PCC 7113</name>
    <dbReference type="NCBI Taxonomy" id="1173027"/>
    <lineage>
        <taxon>Bacteria</taxon>
        <taxon>Bacillati</taxon>
        <taxon>Cyanobacteriota</taxon>
        <taxon>Cyanophyceae</taxon>
        <taxon>Coleofasciculales</taxon>
        <taxon>Coleofasciculaceae</taxon>
        <taxon>Allocoleopsis</taxon>
        <taxon>Allocoleopsis franciscana</taxon>
    </lineage>
</organism>
<dbReference type="OrthoDB" id="466517at2"/>
<name>K9WKF5_9CYAN</name>
<protein>
    <submittedName>
        <fullName evidence="1">Uncharacterized protein</fullName>
    </submittedName>
</protein>
<evidence type="ECO:0000313" key="2">
    <source>
        <dbReference type="Proteomes" id="UP000010471"/>
    </source>
</evidence>
<dbReference type="KEGG" id="mic:Mic7113_4572"/>
<gene>
    <name evidence="1" type="ORF">Mic7113_4572</name>
</gene>
<proteinExistence type="predicted"/>
<dbReference type="RefSeq" id="WP_015184390.1">
    <property type="nucleotide sequence ID" value="NC_019738.1"/>
</dbReference>